<feature type="transmembrane region" description="Helical" evidence="2">
    <location>
        <begin position="940"/>
        <end position="961"/>
    </location>
</feature>
<dbReference type="PANTHER" id="PTHR32063">
    <property type="match status" value="1"/>
</dbReference>
<dbReference type="SUPFAM" id="SSF82866">
    <property type="entry name" value="Multidrug efflux transporter AcrB transmembrane domain"/>
    <property type="match status" value="2"/>
</dbReference>
<dbReference type="GO" id="GO:0042910">
    <property type="term" value="F:xenobiotic transmembrane transporter activity"/>
    <property type="evidence" value="ECO:0007669"/>
    <property type="project" value="TreeGrafter"/>
</dbReference>
<dbReference type="InterPro" id="IPR027463">
    <property type="entry name" value="AcrB_DN_DC_subdom"/>
</dbReference>
<dbReference type="Gene3D" id="3.30.70.1430">
    <property type="entry name" value="Multidrug efflux transporter AcrB pore domain"/>
    <property type="match status" value="2"/>
</dbReference>
<feature type="transmembrane region" description="Helical" evidence="2">
    <location>
        <begin position="440"/>
        <end position="460"/>
    </location>
</feature>
<dbReference type="EMBL" id="JACHXA010000003">
    <property type="protein sequence ID" value="MBB3065106.1"/>
    <property type="molecule type" value="Genomic_DNA"/>
</dbReference>
<comment type="caution">
    <text evidence="3">The sequence shown here is derived from an EMBL/GenBank/DDBJ whole genome shotgun (WGS) entry which is preliminary data.</text>
</comment>
<protein>
    <submittedName>
        <fullName evidence="3">HAE1 family hydrophobic/amphiphilic exporter-1</fullName>
    </submittedName>
</protein>
<reference evidence="3 4" key="1">
    <citation type="submission" date="2020-08" db="EMBL/GenBank/DDBJ databases">
        <title>Genomic Encyclopedia of Type Strains, Phase III (KMG-III): the genomes of soil and plant-associated and newly described type strains.</title>
        <authorList>
            <person name="Whitman W."/>
        </authorList>
    </citation>
    <scope>NUCLEOTIDE SEQUENCE [LARGE SCALE GENOMIC DNA]</scope>
    <source>
        <strain evidence="3 4">CECT 8803</strain>
    </source>
</reference>
<feature type="transmembrane region" description="Helical" evidence="2">
    <location>
        <begin position="12"/>
        <end position="32"/>
    </location>
</feature>
<dbReference type="AlphaFoldDB" id="A0A839SUJ6"/>
<sequence length="1075" mass="116222">MNLIRGAIERPIAVIAVVLMVVLFGMVALQAIPIQLAPDVRQPTITIETTWAGAAPAEIEREIVVEQEDVLKGLEGLEEITSRAETGRARVTLEFAVGTNMDRALLLTANRLDRVPSYPDEADEPTLDTSGSEDNPIAWFVVTRLPGVEQPIHTFGDFVEDVIAERIERVPGVAKVNYFGGSEREIQVVVEPERMARYGLTVTRIIEALRRANTNTSAGDVEEGKRRYVVRTEGELDSLEAVRSVVVRSFEDAATGRLARVTIGDIAKVAFSYKEPTATIRQLGQSTIAFNAVRDTGANVIETMRGIREALDDLNAFVVPNAGLQVNQVYDETVYINSAIDLVEQNIYIGGSLAAILLLLFLRSFRATLVISLAIPVSVIGAFVAMAALGRSINVISLAGLAFSVGMVVDAAIVVLENIYRLRERGYSAREAAFIGANQVWGAVLVSALTTVMVFIPILIMELEVGQLFRDIAVAISVSVLLSLLVSVTVIPALSSKLFGLTSDRDKERSLTKIRLPIIDDLAQVFVRFVLGFLSVVVRRKIVAFLVVGTVTCAAAFSAWVFLPKLEYLPEGNRNLVFGVIVPPPGYNLPTMAEIAGKIEQEIKPLWVTESGPERELGGPPKIERFFFVATRGNTFLGAISAESQKAAELIPVLQQHAFVEPGTFGFISQPSIFGRGIGSGRKIDLDIRGPDLEEIVGVAQEAFGRAQAVLPREVGNQYRPNPGLELGAPELRVLPDRIRLADNGVTAQELADTIDAFNDGLRVVEVTVGTQQLDLTLRGPESEITETQGIANLPVVTQIGQIIPAGSLAKVELTSGPTEIRHRDRLRTITLEIRPIAQLPLEQAVEILQEKVIGPMIAEGLPPGMSMTISGTADKLSETWDAMVLDLLLAIVIVYLVMAVLFESFIYPLIILLAVPLAAAGGIGGLAALNTYVYQPMDMLTLLGFVILIGIVVNNAILIVHQTLFHVREEGLEATAAILEATRNRIRPIFMSTLTSVFGMLPLVLFPGAGSELYRGLGSVVLGGLSLSALLTLLIIPPMLTFLVGPLENRKLKKSDAQKVQGQTGEAVLQPAGE</sequence>
<dbReference type="Proteomes" id="UP000581135">
    <property type="component" value="Unassembled WGS sequence"/>
</dbReference>
<feature type="transmembrane region" description="Helical" evidence="2">
    <location>
        <begin position="369"/>
        <end position="389"/>
    </location>
</feature>
<feature type="transmembrane region" description="Helical" evidence="2">
    <location>
        <begin position="395"/>
        <end position="419"/>
    </location>
</feature>
<feature type="transmembrane region" description="Helical" evidence="2">
    <location>
        <begin position="910"/>
        <end position="934"/>
    </location>
</feature>
<dbReference type="GO" id="GO:0005886">
    <property type="term" value="C:plasma membrane"/>
    <property type="evidence" value="ECO:0007669"/>
    <property type="project" value="TreeGrafter"/>
</dbReference>
<dbReference type="Gene3D" id="1.20.1640.10">
    <property type="entry name" value="Multidrug efflux transporter AcrB transmembrane domain"/>
    <property type="match status" value="2"/>
</dbReference>
<feature type="transmembrane region" description="Helical" evidence="2">
    <location>
        <begin position="883"/>
        <end position="903"/>
    </location>
</feature>
<dbReference type="Gene3D" id="3.30.70.1320">
    <property type="entry name" value="Multidrug efflux transporter AcrB pore domain like"/>
    <property type="match status" value="1"/>
</dbReference>
<name>A0A839SUJ6_9PROT</name>
<keyword evidence="2" id="KW-1133">Transmembrane helix</keyword>
<dbReference type="SUPFAM" id="SSF82714">
    <property type="entry name" value="Multidrug efflux transporter AcrB TolC docking domain, DN and DC subdomains"/>
    <property type="match status" value="2"/>
</dbReference>
<dbReference type="PANTHER" id="PTHR32063:SF0">
    <property type="entry name" value="SWARMING MOTILITY PROTEIN SWRC"/>
    <property type="match status" value="1"/>
</dbReference>
<dbReference type="Gene3D" id="3.30.2090.10">
    <property type="entry name" value="Multidrug efflux transporter AcrB TolC docking domain, DN and DC subdomains"/>
    <property type="match status" value="2"/>
</dbReference>
<feature type="transmembrane region" description="Helical" evidence="2">
    <location>
        <begin position="542"/>
        <end position="563"/>
    </location>
</feature>
<keyword evidence="2" id="KW-0812">Transmembrane</keyword>
<gene>
    <name evidence="3" type="ORF">FHR98_001385</name>
</gene>
<feature type="transmembrane region" description="Helical" evidence="2">
    <location>
        <begin position="1022"/>
        <end position="1045"/>
    </location>
</feature>
<evidence type="ECO:0000313" key="3">
    <source>
        <dbReference type="EMBL" id="MBB3065106.1"/>
    </source>
</evidence>
<dbReference type="Gene3D" id="3.30.70.1440">
    <property type="entry name" value="Multidrug efflux transporter AcrB pore domain"/>
    <property type="match status" value="1"/>
</dbReference>
<evidence type="ECO:0000313" key="4">
    <source>
        <dbReference type="Proteomes" id="UP000581135"/>
    </source>
</evidence>
<evidence type="ECO:0000256" key="1">
    <source>
        <dbReference type="SAM" id="MobiDB-lite"/>
    </source>
</evidence>
<feature type="transmembrane region" description="Helical" evidence="2">
    <location>
        <begin position="472"/>
        <end position="495"/>
    </location>
</feature>
<dbReference type="InterPro" id="IPR001036">
    <property type="entry name" value="Acrflvin-R"/>
</dbReference>
<dbReference type="PRINTS" id="PR00702">
    <property type="entry name" value="ACRIFLAVINRP"/>
</dbReference>
<proteinExistence type="predicted"/>
<keyword evidence="2" id="KW-0472">Membrane</keyword>
<organism evidence="3 4">
    <name type="scientific">Limibacillus halophilus</name>
    <dbReference type="NCBI Taxonomy" id="1579333"/>
    <lineage>
        <taxon>Bacteria</taxon>
        <taxon>Pseudomonadati</taxon>
        <taxon>Pseudomonadota</taxon>
        <taxon>Alphaproteobacteria</taxon>
        <taxon>Rhodospirillales</taxon>
        <taxon>Rhodovibrionaceae</taxon>
        <taxon>Limibacillus</taxon>
    </lineage>
</organism>
<evidence type="ECO:0000256" key="2">
    <source>
        <dbReference type="SAM" id="Phobius"/>
    </source>
</evidence>
<dbReference type="SUPFAM" id="SSF82693">
    <property type="entry name" value="Multidrug efflux transporter AcrB pore domain, PN1, PN2, PC1 and PC2 subdomains"/>
    <property type="match status" value="2"/>
</dbReference>
<feature type="region of interest" description="Disordered" evidence="1">
    <location>
        <begin position="1056"/>
        <end position="1075"/>
    </location>
</feature>
<accession>A0A839SUJ6</accession>
<feature type="transmembrane region" description="Helical" evidence="2">
    <location>
        <begin position="346"/>
        <end position="362"/>
    </location>
</feature>
<keyword evidence="4" id="KW-1185">Reference proteome</keyword>
<dbReference type="RefSeq" id="WP_183415912.1">
    <property type="nucleotide sequence ID" value="NZ_JACHXA010000003.1"/>
</dbReference>
<feature type="transmembrane region" description="Helical" evidence="2">
    <location>
        <begin position="990"/>
        <end position="1010"/>
    </location>
</feature>
<dbReference type="Pfam" id="PF00873">
    <property type="entry name" value="ACR_tran"/>
    <property type="match status" value="1"/>
</dbReference>